<organism evidence="3 4">
    <name type="scientific">Pleurodeles waltl</name>
    <name type="common">Iberian ribbed newt</name>
    <dbReference type="NCBI Taxonomy" id="8319"/>
    <lineage>
        <taxon>Eukaryota</taxon>
        <taxon>Metazoa</taxon>
        <taxon>Chordata</taxon>
        <taxon>Craniata</taxon>
        <taxon>Vertebrata</taxon>
        <taxon>Euteleostomi</taxon>
        <taxon>Amphibia</taxon>
        <taxon>Batrachia</taxon>
        <taxon>Caudata</taxon>
        <taxon>Salamandroidea</taxon>
        <taxon>Salamandridae</taxon>
        <taxon>Pleurodelinae</taxon>
        <taxon>Pleurodeles</taxon>
    </lineage>
</organism>
<proteinExistence type="predicted"/>
<keyword evidence="2" id="KW-0812">Transmembrane</keyword>
<name>A0AAV7V0I2_PLEWA</name>
<reference evidence="3" key="1">
    <citation type="journal article" date="2022" name="bioRxiv">
        <title>Sequencing and chromosome-scale assembly of the giantPleurodeles waltlgenome.</title>
        <authorList>
            <person name="Brown T."/>
            <person name="Elewa A."/>
            <person name="Iarovenko S."/>
            <person name="Subramanian E."/>
            <person name="Araus A.J."/>
            <person name="Petzold A."/>
            <person name="Susuki M."/>
            <person name="Suzuki K.-i.T."/>
            <person name="Hayashi T."/>
            <person name="Toyoda A."/>
            <person name="Oliveira C."/>
            <person name="Osipova E."/>
            <person name="Leigh N.D."/>
            <person name="Simon A."/>
            <person name="Yun M.H."/>
        </authorList>
    </citation>
    <scope>NUCLEOTIDE SEQUENCE</scope>
    <source>
        <strain evidence="3">20211129_DDA</strain>
        <tissue evidence="3">Liver</tissue>
    </source>
</reference>
<sequence>MPPSESSATQLRNPQRPTCPEGSRPTQGSLRRCRSALAILAVLICVGEGSLTVSFQAFATFPGSSRQKGVTPFFRTPPPVSRDVISRCPPARSGVRARCSVLLQCTAQELVRPHPHSAYSPSPAGLFSPQGFSHISGRGATAQRERHASPDA</sequence>
<protein>
    <submittedName>
        <fullName evidence="3">Uncharacterized protein</fullName>
    </submittedName>
</protein>
<evidence type="ECO:0000256" key="1">
    <source>
        <dbReference type="SAM" id="MobiDB-lite"/>
    </source>
</evidence>
<feature type="region of interest" description="Disordered" evidence="1">
    <location>
        <begin position="1"/>
        <end position="28"/>
    </location>
</feature>
<feature type="transmembrane region" description="Helical" evidence="2">
    <location>
        <begin position="36"/>
        <end position="58"/>
    </location>
</feature>
<accession>A0AAV7V0I2</accession>
<comment type="caution">
    <text evidence="3">The sequence shown here is derived from an EMBL/GenBank/DDBJ whole genome shotgun (WGS) entry which is preliminary data.</text>
</comment>
<gene>
    <name evidence="3" type="ORF">NDU88_002725</name>
</gene>
<evidence type="ECO:0000313" key="4">
    <source>
        <dbReference type="Proteomes" id="UP001066276"/>
    </source>
</evidence>
<feature type="compositionally biased region" description="Polar residues" evidence="1">
    <location>
        <begin position="1"/>
        <end position="16"/>
    </location>
</feature>
<keyword evidence="4" id="KW-1185">Reference proteome</keyword>
<evidence type="ECO:0000313" key="3">
    <source>
        <dbReference type="EMBL" id="KAJ1193427.1"/>
    </source>
</evidence>
<dbReference type="EMBL" id="JANPWB010000004">
    <property type="protein sequence ID" value="KAJ1193427.1"/>
    <property type="molecule type" value="Genomic_DNA"/>
</dbReference>
<dbReference type="AlphaFoldDB" id="A0AAV7V0I2"/>
<evidence type="ECO:0000256" key="2">
    <source>
        <dbReference type="SAM" id="Phobius"/>
    </source>
</evidence>
<keyword evidence="2" id="KW-0472">Membrane</keyword>
<dbReference type="Proteomes" id="UP001066276">
    <property type="component" value="Chromosome 2_2"/>
</dbReference>
<keyword evidence="2" id="KW-1133">Transmembrane helix</keyword>